<proteinExistence type="predicted"/>
<dbReference type="OMA" id="WGFAYDK"/>
<reference evidence="4 5" key="1">
    <citation type="journal article" date="2013" name="BMC Genomics">
        <title>Genomics-driven discovery of the pneumocandin biosynthetic gene cluster in the fungus Glarea lozoyensis.</title>
        <authorList>
            <person name="Chen L."/>
            <person name="Yue Q."/>
            <person name="Zhang X."/>
            <person name="Xiang M."/>
            <person name="Wang C."/>
            <person name="Li S."/>
            <person name="Che Y."/>
            <person name="Ortiz-Lopez F.J."/>
            <person name="Bills G.F."/>
            <person name="Liu X."/>
            <person name="An Z."/>
        </authorList>
    </citation>
    <scope>NUCLEOTIDE SEQUENCE [LARGE SCALE GENOMIC DNA]</scope>
    <source>
        <strain evidence="5">ATCC 20868 / MF5171</strain>
    </source>
</reference>
<evidence type="ECO:0000313" key="4">
    <source>
        <dbReference type="EMBL" id="EPE36997.1"/>
    </source>
</evidence>
<accession>S3DF07</accession>
<evidence type="ECO:0000256" key="1">
    <source>
        <dbReference type="ARBA" id="ARBA00023054"/>
    </source>
</evidence>
<feature type="compositionally biased region" description="Polar residues" evidence="3">
    <location>
        <begin position="721"/>
        <end position="738"/>
    </location>
</feature>
<feature type="compositionally biased region" description="Polar residues" evidence="3">
    <location>
        <begin position="195"/>
        <end position="214"/>
    </location>
</feature>
<feature type="compositionally biased region" description="Polar residues" evidence="3">
    <location>
        <begin position="1350"/>
        <end position="1362"/>
    </location>
</feature>
<dbReference type="PANTHER" id="PTHR32083:SF0">
    <property type="entry name" value="CILIA AND FLAGELLA-ASSOCIATED PROTEIN 58"/>
    <property type="match status" value="1"/>
</dbReference>
<feature type="compositionally biased region" description="Polar residues" evidence="3">
    <location>
        <begin position="749"/>
        <end position="764"/>
    </location>
</feature>
<feature type="compositionally biased region" description="Acidic residues" evidence="3">
    <location>
        <begin position="2513"/>
        <end position="2529"/>
    </location>
</feature>
<evidence type="ECO:0000313" key="5">
    <source>
        <dbReference type="Proteomes" id="UP000016922"/>
    </source>
</evidence>
<feature type="compositionally biased region" description="Polar residues" evidence="3">
    <location>
        <begin position="676"/>
        <end position="685"/>
    </location>
</feature>
<dbReference type="HOGENOM" id="CLU_001004_0_0_1"/>
<protein>
    <recommendedName>
        <fullName evidence="6">Myosin class II heavy chain</fullName>
    </recommendedName>
</protein>
<feature type="compositionally biased region" description="Polar residues" evidence="3">
    <location>
        <begin position="1449"/>
        <end position="1462"/>
    </location>
</feature>
<dbReference type="eggNOG" id="ENOG502QRRG">
    <property type="taxonomic scope" value="Eukaryota"/>
</dbReference>
<feature type="region of interest" description="Disordered" evidence="3">
    <location>
        <begin position="172"/>
        <end position="295"/>
    </location>
</feature>
<dbReference type="GeneID" id="19468208"/>
<feature type="region of interest" description="Disordered" evidence="3">
    <location>
        <begin position="1298"/>
        <end position="1329"/>
    </location>
</feature>
<dbReference type="PANTHER" id="PTHR32083">
    <property type="entry name" value="CILIA AND FLAGELLA-ASSOCIATED PROTEIN 58-RELATED"/>
    <property type="match status" value="1"/>
</dbReference>
<keyword evidence="5" id="KW-1185">Reference proteome</keyword>
<gene>
    <name evidence="4" type="ORF">GLAREA_09160</name>
</gene>
<dbReference type="EMBL" id="KE145352">
    <property type="protein sequence ID" value="EPE36997.1"/>
    <property type="molecule type" value="Genomic_DNA"/>
</dbReference>
<dbReference type="STRING" id="1116229.S3DF07"/>
<feature type="compositionally biased region" description="Polar residues" evidence="3">
    <location>
        <begin position="2410"/>
        <end position="2448"/>
    </location>
</feature>
<evidence type="ECO:0000256" key="3">
    <source>
        <dbReference type="SAM" id="MobiDB-lite"/>
    </source>
</evidence>
<feature type="region of interest" description="Disordered" evidence="3">
    <location>
        <begin position="2383"/>
        <end position="2539"/>
    </location>
</feature>
<feature type="compositionally biased region" description="Low complexity" evidence="3">
    <location>
        <begin position="2388"/>
        <end position="2409"/>
    </location>
</feature>
<feature type="region of interest" description="Disordered" evidence="3">
    <location>
        <begin position="864"/>
        <end position="936"/>
    </location>
</feature>
<feature type="compositionally biased region" description="Basic and acidic residues" evidence="3">
    <location>
        <begin position="1173"/>
        <end position="1195"/>
    </location>
</feature>
<evidence type="ECO:0008006" key="6">
    <source>
        <dbReference type="Google" id="ProtNLM"/>
    </source>
</evidence>
<feature type="region of interest" description="Disordered" evidence="3">
    <location>
        <begin position="812"/>
        <end position="842"/>
    </location>
</feature>
<dbReference type="OrthoDB" id="1293114at2759"/>
<dbReference type="KEGG" id="glz:GLAREA_09160"/>
<feature type="coiled-coil region" evidence="2">
    <location>
        <begin position="1726"/>
        <end position="1836"/>
    </location>
</feature>
<dbReference type="GO" id="GO:0005856">
    <property type="term" value="C:cytoskeleton"/>
    <property type="evidence" value="ECO:0007669"/>
    <property type="project" value="TreeGrafter"/>
</dbReference>
<sequence>MEYLGKKEIQLPGCLNPRFLVCNLRRDRAGADGQSLLTVEGTPLSTCMAATYFFGFDTRCREQQDRRTYTWRRRRINGLGLRDLLNYLNFTNFRINSIRALSLENYFSSTRSQTDWSQSQPTPHPRSSYVLFRPHLEPVNTCLVSKISKSPTPSITTKRLLISIDPSRKFRTISSLPSSPPPAAEAEDGPLDLPSISSARPGSPAFSTTSTADGGSSPLLPPLPPPTFGGRTLDHLNTTPPSIARTHRSNSSSHSQYYTASWGSPYQHPVGTSHRTRSQRHSYTLSGSERSEDSSIRHLEFHTPYLRPAPSFTRTHTLPDFVSQDGLISAAVLANRARRPRRGLTEDWIRQHTGGELAERNHWLSDDAGDSEHSSLSGSISGEGENWLAQEQETSPQTPTLKRFLEIREEQRLANGAHRRNLSTETLTQADFSDVGLPSMSGEMGNAASAEDVATPTEERPAPPPKDGSWLPNAIPTFGFDLAADPAPASSPAPAPPRLKKKVPWKGKTIPVLLPWDDERGMAGKAPMPLQPKDVEAMLEKWEQSGYDTKGFSLGHENDYNGAYGTQGQSCGIWPAVNDLDQEREQRDFQVSIPDRKEWDAYVEELKEAKLRALGVSLGDDDPPPTISPAVATMSRQNSMQYPPLPFSPPIPTSSASSMHRQHPFSPALLVGAGLSTGQSSNPGSVASPASMHAHLQGKFNTRHQSVSFSPGEHPFGSPFQYPQPQSPGVWSPQQAIFQQGHARGGSPSMHNLGSIMSPSSPFSQDGGYFQNGDVMSQMQQRQQFLQNQLHHQQQLQMQSSARASPRLQDLREVDDEATTVPSKSPSKTPEARPIRHNPSASLQKEIDDAEYHLEEQMVRQLEHEDYSPHSDHGEKETRFAEPPVHARNPSVIKGGLGSSRFAISDDSDPGPTLHHPQPHSRGHSLSQQPFHDSEDTLSATDIKARFSGNLKGLSADASDLETNPSNIGTPLHSSNPSTNNHSRALSTISNPWAESEAAKNGQRRNGHSAKPSMSTLNVAAKEFKFNPASSFKPSQFSFGSNGFQPQQPVSAFPAFGLPASATSSHFSHPSIGSGKINVAAPVFTPGQSEFSFSTSGPTFRPDAPAFTPLSGGFGSSIGSVGSGSDVPQSTIFGNIDLNAINTNKASKKSKAIPIIRPDSSHSVETEDDGVEDKDGRMNRSEGRNKRARGGKDDGDSVPLFAEPSLPLGETSREQSPPKESPAALEKPTDKENSAPLASQDVSPITPDAGASHMFEHSAEQGNKEFSPYEFQQQKQAEDFNAARPFVSRRYGSGLPGYGFHAPSEDGEVSPVEEEIISRPASKGHKKNVSSLSATAKPFEFRPGAFNFTYAETSEPTPTMKSPPTLPKPNMGLSASRYARSPTPPAAIDSSDIGMRSPERSEFQAALPLETPPNDAEEEQSDAATHEATFEEIDAIMNHMNPNAIDTARASSPGWQQSSPTRGIQMPDMDASSPIRLQPQNLMRSDAPSPSPGRFMSVPGANGDGLFSHDPFVGDSLQTTMPFISPSPIHRLNRAGSVPQSDWDDVLSETEEAKLQPRSRFFDNHVNDLVGGLLAERIEPLERTLETIQVSIEMMAARAPSSRQERRSISGALSDADDEDDDIPRRSLSPQRRDQKLDKIKRIIIDALNTHQSSQTVTGAPQESESTDSRNVLQVLEEMREQFGQSMRLDLRGEDLRNVVEEAVERRMPATVNPAAIVDEAAITREVEQRARIAQLEEKLQIAETKPVIDQAAIVREAEYKAKIALLEERVLAAEARPLFDEAAAAREAEQKERIAELESRLRGADSNTETEIQNRRAAEDRLAEVQRLLRISSEEEDRLRESMEQREVKIREIVDERDQKVRSVEESRAKTTMRIALLEAGQSNAQKSQMDLQTRINITESELHQCRQELQHWQMEAERAVESARRHNEDAEQANDTNKELRRTIDTLRTQMEESIRVREGMRGKLMLLQEEMAHAARDISEDNARRAKKEQELVARQEVLDARLQAEARTRERLELEIERLENGEREGMRAVSDIKKLEVIVAELRQENHNAQKDAMRYQREFEEARESGLSEVQRTRKYMQAEIESANNQVNVVREDLENQVLRLRAEIDQVRLDADTAKEKHEMLLEEANTTKVSMAAELKQQHADAVDDMIAQHERQLGNAIEDAQRSEQHLLERLSLSSAKTEHLQDRVLHLEEKLEIANQAATAAAKAARTANISGPPASHSSNRRVSRGADLPEKISPQALRESIMVLQEQLQDREQTIEKLEAIVANVDPEAHTKISKRDDEIMWLRELLSVRKADLHDIVGALSTDQYDPEQVKDAAIRLSANLQMEEVERERAMNGGSAINLPNIAASLRDAASPRVAQAVGPLAAAWGNWRKSREPSASQPASRSSSSTPRQSNSPANSSFLSGLMTPPSTKSQLSNSRQPTAFGSTGQRFTSAQLANRPRVASRQELSKPHDTGSQRSSPRKERSSPRKPAMMSGGGGIPSTPPMMRKASYDMDARASEDFSDAGFYDDDESEVTVDESMYGGGRR</sequence>
<feature type="region of interest" description="Disordered" evidence="3">
    <location>
        <begin position="437"/>
        <end position="478"/>
    </location>
</feature>
<feature type="region of interest" description="Disordered" evidence="3">
    <location>
        <begin position="2215"/>
        <end position="2239"/>
    </location>
</feature>
<feature type="region of interest" description="Disordered" evidence="3">
    <location>
        <begin position="1147"/>
        <end position="1277"/>
    </location>
</feature>
<name>S3DF07_GLAL2</name>
<feature type="region of interest" description="Disordered" evidence="3">
    <location>
        <begin position="1597"/>
        <end position="1632"/>
    </location>
</feature>
<feature type="region of interest" description="Disordered" evidence="3">
    <location>
        <begin position="1350"/>
        <end position="1425"/>
    </location>
</feature>
<feature type="region of interest" description="Disordered" evidence="3">
    <location>
        <begin position="671"/>
        <end position="692"/>
    </location>
</feature>
<feature type="region of interest" description="Disordered" evidence="3">
    <location>
        <begin position="1444"/>
        <end position="1467"/>
    </location>
</feature>
<feature type="region of interest" description="Disordered" evidence="3">
    <location>
        <begin position="956"/>
        <end position="985"/>
    </location>
</feature>
<feature type="coiled-coil region" evidence="2">
    <location>
        <begin position="2006"/>
        <end position="2132"/>
    </location>
</feature>
<feature type="region of interest" description="Disordered" evidence="3">
    <location>
        <begin position="705"/>
        <end position="772"/>
    </location>
</feature>
<feature type="coiled-coil region" evidence="2">
    <location>
        <begin position="2156"/>
        <end position="2208"/>
    </location>
</feature>
<dbReference type="Proteomes" id="UP000016922">
    <property type="component" value="Unassembled WGS sequence"/>
</dbReference>
<feature type="compositionally biased region" description="Polar residues" evidence="3">
    <location>
        <begin position="249"/>
        <end position="264"/>
    </location>
</feature>
<feature type="compositionally biased region" description="Basic and acidic residues" evidence="3">
    <location>
        <begin position="2502"/>
        <end position="2512"/>
    </location>
</feature>
<keyword evidence="1 2" id="KW-0175">Coiled coil</keyword>
<evidence type="ECO:0000256" key="2">
    <source>
        <dbReference type="SAM" id="Coils"/>
    </source>
</evidence>
<feature type="compositionally biased region" description="Polar residues" evidence="3">
    <location>
        <begin position="961"/>
        <end position="985"/>
    </location>
</feature>
<feature type="compositionally biased region" description="Basic and acidic residues" evidence="3">
    <location>
        <begin position="1254"/>
        <end position="1263"/>
    </location>
</feature>
<feature type="coiled-coil region" evidence="2">
    <location>
        <begin position="1897"/>
        <end position="1959"/>
    </location>
</feature>
<feature type="compositionally biased region" description="Basic and acidic residues" evidence="3">
    <location>
        <begin position="2459"/>
        <end position="2479"/>
    </location>
</feature>
<dbReference type="RefSeq" id="XP_008076312.1">
    <property type="nucleotide sequence ID" value="XM_008078121.1"/>
</dbReference>
<feature type="compositionally biased region" description="Acidic residues" evidence="3">
    <location>
        <begin position="1305"/>
        <end position="1315"/>
    </location>
</feature>
<organism evidence="4 5">
    <name type="scientific">Glarea lozoyensis (strain ATCC 20868 / MF5171)</name>
    <dbReference type="NCBI Taxonomy" id="1116229"/>
    <lineage>
        <taxon>Eukaryota</taxon>
        <taxon>Fungi</taxon>
        <taxon>Dikarya</taxon>
        <taxon>Ascomycota</taxon>
        <taxon>Pezizomycotina</taxon>
        <taxon>Leotiomycetes</taxon>
        <taxon>Helotiales</taxon>
        <taxon>Helotiaceae</taxon>
        <taxon>Glarea</taxon>
    </lineage>
</organism>
<feature type="compositionally biased region" description="Basic and acidic residues" evidence="3">
    <location>
        <begin position="864"/>
        <end position="880"/>
    </location>
</feature>